<evidence type="ECO:0000313" key="2">
    <source>
        <dbReference type="EMBL" id="KAF7361672.1"/>
    </source>
</evidence>
<proteinExistence type="predicted"/>
<reference evidence="2" key="1">
    <citation type="submission" date="2020-05" db="EMBL/GenBank/DDBJ databases">
        <title>Mycena genomes resolve the evolution of fungal bioluminescence.</title>
        <authorList>
            <person name="Tsai I.J."/>
        </authorList>
    </citation>
    <scope>NUCLEOTIDE SEQUENCE</scope>
    <source>
        <strain evidence="2">CCC161011</strain>
    </source>
</reference>
<comment type="caution">
    <text evidence="2">The sequence shown here is derived from an EMBL/GenBank/DDBJ whole genome shotgun (WGS) entry which is preliminary data.</text>
</comment>
<gene>
    <name evidence="2" type="ORF">MVEN_00510700</name>
</gene>
<name>A0A8H6YN24_9AGAR</name>
<feature type="compositionally biased region" description="Polar residues" evidence="1">
    <location>
        <begin position="42"/>
        <end position="51"/>
    </location>
</feature>
<feature type="region of interest" description="Disordered" evidence="1">
    <location>
        <begin position="32"/>
        <end position="51"/>
    </location>
</feature>
<evidence type="ECO:0000256" key="1">
    <source>
        <dbReference type="SAM" id="MobiDB-lite"/>
    </source>
</evidence>
<dbReference type="AlphaFoldDB" id="A0A8H6YN24"/>
<keyword evidence="3" id="KW-1185">Reference proteome</keyword>
<organism evidence="2 3">
    <name type="scientific">Mycena venus</name>
    <dbReference type="NCBI Taxonomy" id="2733690"/>
    <lineage>
        <taxon>Eukaryota</taxon>
        <taxon>Fungi</taxon>
        <taxon>Dikarya</taxon>
        <taxon>Basidiomycota</taxon>
        <taxon>Agaricomycotina</taxon>
        <taxon>Agaricomycetes</taxon>
        <taxon>Agaricomycetidae</taxon>
        <taxon>Agaricales</taxon>
        <taxon>Marasmiineae</taxon>
        <taxon>Mycenaceae</taxon>
        <taxon>Mycena</taxon>
    </lineage>
</organism>
<evidence type="ECO:0000313" key="3">
    <source>
        <dbReference type="Proteomes" id="UP000620124"/>
    </source>
</evidence>
<dbReference type="Proteomes" id="UP000620124">
    <property type="component" value="Unassembled WGS sequence"/>
</dbReference>
<accession>A0A8H6YN24</accession>
<protein>
    <submittedName>
        <fullName evidence="2">Uncharacterized protein</fullName>
    </submittedName>
</protein>
<dbReference type="EMBL" id="JACAZI010000004">
    <property type="protein sequence ID" value="KAF7361672.1"/>
    <property type="molecule type" value="Genomic_DNA"/>
</dbReference>
<sequence>MLLLLPGIAPHLFTLAPRRRRVLRRQMEPAPDEFGLGAAAPQSPTSPTNSAAYFGSPLSIQKLKDEITLLQDRLEHAGVDIANLRASNTDLQTQNINFRNMNSDLRVEVARLKSTVITAEAAMAQAIEACKSPLRVVVDTMVMVSVPHVLYLSRVDLRIVQVGPEMFPKASKTLLRVGVVNNPPSSSAPALALEVPQACTSSDGPSTFGRRGSSVQSRRRALPPARRWVATYF</sequence>